<dbReference type="EMBL" id="CP051217">
    <property type="protein sequence ID" value="QJB68062.1"/>
    <property type="molecule type" value="Genomic_DNA"/>
</dbReference>
<dbReference type="Proteomes" id="UP000501600">
    <property type="component" value="Chromosome"/>
</dbReference>
<evidence type="ECO:0000313" key="2">
    <source>
        <dbReference type="EMBL" id="QJB68062.1"/>
    </source>
</evidence>
<protein>
    <recommendedName>
        <fullName evidence="4">DUF11 domain-containing protein</fullName>
    </recommendedName>
</protein>
<feature type="signal peptide" evidence="1">
    <location>
        <begin position="1"/>
        <end position="26"/>
    </location>
</feature>
<evidence type="ECO:0000313" key="3">
    <source>
        <dbReference type="Proteomes" id="UP000501600"/>
    </source>
</evidence>
<name>A0A6H2DHB2_9SPHN</name>
<dbReference type="AlphaFoldDB" id="A0A6H2DHB2"/>
<evidence type="ECO:0008006" key="4">
    <source>
        <dbReference type="Google" id="ProtNLM"/>
    </source>
</evidence>
<sequence length="372" mass="36934">MTSKLKLLVATSAFSVAMLGATPAFAVGTDAGVPITNSVNITYNVGGAAQTPPPVASDTFVVDRKVNLLVQRFDAIDTPVAPNQTGAAVAYTVTNLTNDTIDVILSAEQTGGDDFDSTGAFTYYTDVNQDGLLDGGDTILASGVIDNLAEDAIAYILVTSNIPTNNSSASPLANGETGDVILIGQAANAATGTAFSDDAGNVNAAGTVQNVFADADGPGSTDVAGATALLGDGRHSAIDTYVVDTATLSVAKTSVILWDPINGSTNPKAIPGAIVQYCIAVSNASTTVAATNVAISDSIAALALTYYGTTVASGPATIPTATAAPTSATACDGTGSNPDASALSHSSGVISGNLGNVAASSTETLIFRATVN</sequence>
<dbReference type="KEGG" id="phao:HF685_01030"/>
<gene>
    <name evidence="2" type="ORF">HF685_01030</name>
</gene>
<evidence type="ECO:0000256" key="1">
    <source>
        <dbReference type="SAM" id="SignalP"/>
    </source>
</evidence>
<keyword evidence="1" id="KW-0732">Signal</keyword>
<keyword evidence="3" id="KW-1185">Reference proteome</keyword>
<proteinExistence type="predicted"/>
<feature type="chain" id="PRO_5026032793" description="DUF11 domain-containing protein" evidence="1">
    <location>
        <begin position="27"/>
        <end position="372"/>
    </location>
</feature>
<organism evidence="2 3">
    <name type="scientific">Parasphingorhabdus halotolerans</name>
    <dbReference type="NCBI Taxonomy" id="2725558"/>
    <lineage>
        <taxon>Bacteria</taxon>
        <taxon>Pseudomonadati</taxon>
        <taxon>Pseudomonadota</taxon>
        <taxon>Alphaproteobacteria</taxon>
        <taxon>Sphingomonadales</taxon>
        <taxon>Sphingomonadaceae</taxon>
        <taxon>Parasphingorhabdus</taxon>
    </lineage>
</organism>
<accession>A0A6H2DHB2</accession>
<reference evidence="2 3" key="1">
    <citation type="submission" date="2020-04" db="EMBL/GenBank/DDBJ databases">
        <title>Genome sequence for Sphingorhabdus sp. strain M1.</title>
        <authorList>
            <person name="Park S.-J."/>
        </authorList>
    </citation>
    <scope>NUCLEOTIDE SEQUENCE [LARGE SCALE GENOMIC DNA]</scope>
    <source>
        <strain evidence="2 3">JK6</strain>
    </source>
</reference>
<dbReference type="RefSeq" id="WP_168817821.1">
    <property type="nucleotide sequence ID" value="NZ_CP051217.1"/>
</dbReference>